<dbReference type="SUPFAM" id="SSF158694">
    <property type="entry name" value="UraD-Like"/>
    <property type="match status" value="1"/>
</dbReference>
<dbReference type="Proteomes" id="UP001139158">
    <property type="component" value="Unassembled WGS sequence"/>
</dbReference>
<sequence>MHPQSSQDFLAAFNAASFEEAQALLKPCVDIPRWASEISFARPFATPAELLSFAELAAPDWTEAEIDGALAHHPRIGEKAAGSGSEARMSRSEQAGVSTAADVQERLLAGNRAYEERFGRVFLIRAAGRSAEEILAALSERLDNTAEDELEVTASQLREIAILRLEGLLTP</sequence>
<keyword evidence="10" id="KW-1185">Reference proteome</keyword>
<evidence type="ECO:0000256" key="1">
    <source>
        <dbReference type="ARBA" id="ARBA00001163"/>
    </source>
</evidence>
<dbReference type="InterPro" id="IPR018020">
    <property type="entry name" value="OHCU_decarboxylase"/>
</dbReference>
<organism evidence="9 10">
    <name type="scientific">Arthrobacter caoxuetaonis</name>
    <dbReference type="NCBI Taxonomy" id="2886935"/>
    <lineage>
        <taxon>Bacteria</taxon>
        <taxon>Bacillati</taxon>
        <taxon>Actinomycetota</taxon>
        <taxon>Actinomycetes</taxon>
        <taxon>Micrococcales</taxon>
        <taxon>Micrococcaceae</taxon>
        <taxon>Arthrobacter</taxon>
    </lineage>
</organism>
<dbReference type="RefSeq" id="WP_227896011.1">
    <property type="nucleotide sequence ID" value="NZ_CP099466.1"/>
</dbReference>
<dbReference type="InterPro" id="IPR017595">
    <property type="entry name" value="OHCU_decarboxylase-2"/>
</dbReference>
<comment type="catalytic activity">
    <reaction evidence="1">
        <text>5-hydroxy-2-oxo-4-ureido-2,5-dihydro-1H-imidazole-5-carboxylate + H(+) = (S)-allantoin + CO2</text>
        <dbReference type="Rhea" id="RHEA:26301"/>
        <dbReference type="ChEBI" id="CHEBI:15378"/>
        <dbReference type="ChEBI" id="CHEBI:15678"/>
        <dbReference type="ChEBI" id="CHEBI:16526"/>
        <dbReference type="ChEBI" id="CHEBI:58639"/>
        <dbReference type="EC" id="4.1.1.97"/>
    </reaction>
</comment>
<keyword evidence="6 9" id="KW-0456">Lyase</keyword>
<feature type="domain" description="Oxo-4-hydroxy-4-carboxy-5-ureidoimidazoline decarboxylase" evidence="8">
    <location>
        <begin position="14"/>
        <end position="166"/>
    </location>
</feature>
<reference evidence="9" key="1">
    <citation type="submission" date="2021-10" db="EMBL/GenBank/DDBJ databases">
        <title>Novel species in genus Arthrobacter.</title>
        <authorList>
            <person name="Liu Y."/>
        </authorList>
    </citation>
    <scope>NUCLEOTIDE SEQUENCE</scope>
    <source>
        <strain evidence="9">Zg-Y453</strain>
    </source>
</reference>
<evidence type="ECO:0000256" key="5">
    <source>
        <dbReference type="ARBA" id="ARBA00022793"/>
    </source>
</evidence>
<comment type="caution">
    <text evidence="9">The sequence shown here is derived from an EMBL/GenBank/DDBJ whole genome shotgun (WGS) entry which is preliminary data.</text>
</comment>
<evidence type="ECO:0000256" key="4">
    <source>
        <dbReference type="ARBA" id="ARBA00022631"/>
    </source>
</evidence>
<dbReference type="InterPro" id="IPR036778">
    <property type="entry name" value="OHCU_decarboxylase_sf"/>
</dbReference>
<dbReference type="Gene3D" id="1.10.3330.10">
    <property type="entry name" value="Oxo-4-hydroxy-4-carboxy-5-ureidoimidazoline decarboxylase"/>
    <property type="match status" value="1"/>
</dbReference>
<evidence type="ECO:0000313" key="10">
    <source>
        <dbReference type="Proteomes" id="UP001139158"/>
    </source>
</evidence>
<dbReference type="PANTHER" id="PTHR43466">
    <property type="entry name" value="2-OXO-4-HYDROXY-4-CARBOXY-5-UREIDOIMIDAZOLINE DECARBOXYLASE-RELATED"/>
    <property type="match status" value="1"/>
</dbReference>
<evidence type="ECO:0000259" key="8">
    <source>
        <dbReference type="Pfam" id="PF09349"/>
    </source>
</evidence>
<name>A0A9X1MDP1_9MICC</name>
<keyword evidence="4" id="KW-0659">Purine metabolism</keyword>
<evidence type="ECO:0000313" key="9">
    <source>
        <dbReference type="EMBL" id="MCC3298143.1"/>
    </source>
</evidence>
<accession>A0A9X1MDP1</accession>
<evidence type="ECO:0000256" key="3">
    <source>
        <dbReference type="ARBA" id="ARBA00012257"/>
    </source>
</evidence>
<dbReference type="Pfam" id="PF09349">
    <property type="entry name" value="OHCU_decarbox"/>
    <property type="match status" value="1"/>
</dbReference>
<dbReference type="EC" id="4.1.1.97" evidence="3"/>
<dbReference type="NCBIfam" id="NF010372">
    <property type="entry name" value="PRK13798.1"/>
    <property type="match status" value="1"/>
</dbReference>
<comment type="pathway">
    <text evidence="2">Purine metabolism; urate degradation; (S)-allantoin from urate: step 3/3.</text>
</comment>
<evidence type="ECO:0000256" key="6">
    <source>
        <dbReference type="ARBA" id="ARBA00023239"/>
    </source>
</evidence>
<evidence type="ECO:0000256" key="2">
    <source>
        <dbReference type="ARBA" id="ARBA00004754"/>
    </source>
</evidence>
<keyword evidence="5" id="KW-0210">Decarboxylase</keyword>
<dbReference type="NCBIfam" id="TIGR03180">
    <property type="entry name" value="UraD_2"/>
    <property type="match status" value="1"/>
</dbReference>
<gene>
    <name evidence="9" type="primary">uraD</name>
    <name evidence="9" type="ORF">LJ757_10035</name>
</gene>
<dbReference type="GO" id="GO:0006144">
    <property type="term" value="P:purine nucleobase metabolic process"/>
    <property type="evidence" value="ECO:0007669"/>
    <property type="project" value="UniProtKB-KW"/>
</dbReference>
<dbReference type="AlphaFoldDB" id="A0A9X1MDP1"/>
<proteinExistence type="predicted"/>
<dbReference type="GO" id="GO:0051997">
    <property type="term" value="F:2-oxo-4-hydroxy-4-carboxy-5-ureidoimidazoline decarboxylase activity"/>
    <property type="evidence" value="ECO:0007669"/>
    <property type="project" value="UniProtKB-EC"/>
</dbReference>
<feature type="region of interest" description="Disordered" evidence="7">
    <location>
        <begin position="72"/>
        <end position="96"/>
    </location>
</feature>
<protein>
    <recommendedName>
        <fullName evidence="3">2-oxo-4-hydroxy-4-carboxy-5-ureidoimidazoline decarboxylase</fullName>
        <ecNumber evidence="3">4.1.1.97</ecNumber>
    </recommendedName>
</protein>
<dbReference type="GO" id="GO:0019628">
    <property type="term" value="P:urate catabolic process"/>
    <property type="evidence" value="ECO:0007669"/>
    <property type="project" value="TreeGrafter"/>
</dbReference>
<dbReference type="EMBL" id="JAJFZV010000009">
    <property type="protein sequence ID" value="MCC3298143.1"/>
    <property type="molecule type" value="Genomic_DNA"/>
</dbReference>
<evidence type="ECO:0000256" key="7">
    <source>
        <dbReference type="SAM" id="MobiDB-lite"/>
    </source>
</evidence>
<dbReference type="PANTHER" id="PTHR43466:SF1">
    <property type="entry name" value="2-OXO-4-HYDROXY-4-CARBOXY-5-UREIDOIMIDAZOLINE DECARBOXYLASE-RELATED"/>
    <property type="match status" value="1"/>
</dbReference>